<comment type="caution">
    <text evidence="2">The sequence shown here is derived from an EMBL/GenBank/DDBJ whole genome shotgun (WGS) entry which is preliminary data.</text>
</comment>
<evidence type="ECO:0000259" key="1">
    <source>
        <dbReference type="PROSITE" id="PS50994"/>
    </source>
</evidence>
<feature type="domain" description="Integrase catalytic" evidence="1">
    <location>
        <begin position="1"/>
        <end position="106"/>
    </location>
</feature>
<dbReference type="PANTHER" id="PTHR47515:SF1">
    <property type="entry name" value="BLR2054 PROTEIN"/>
    <property type="match status" value="1"/>
</dbReference>
<keyword evidence="3" id="KW-1185">Reference proteome</keyword>
<proteinExistence type="predicted"/>
<evidence type="ECO:0000313" key="2">
    <source>
        <dbReference type="EMBL" id="MFC0393949.1"/>
    </source>
</evidence>
<sequence>RNIHEQAHKLVIRTDNGPQFISKAFYAYCEQADVEHERIPNKTPNKNAYIESFHSILEKECYLRNCFERYEEAFAEVDRFIRYYNNDRIHGSLKDWPPKEYLRLVTSGELKPEEIAL</sequence>
<reference evidence="2 3" key="1">
    <citation type="submission" date="2024-09" db="EMBL/GenBank/DDBJ databases">
        <authorList>
            <person name="Sun Q."/>
            <person name="Mori K."/>
        </authorList>
    </citation>
    <scope>NUCLEOTIDE SEQUENCE [LARGE SCALE GENOMIC DNA]</scope>
    <source>
        <strain evidence="2 3">CCM 4839</strain>
    </source>
</reference>
<dbReference type="InterPro" id="IPR001584">
    <property type="entry name" value="Integrase_cat-core"/>
</dbReference>
<dbReference type="Gene3D" id="3.30.420.10">
    <property type="entry name" value="Ribonuclease H-like superfamily/Ribonuclease H"/>
    <property type="match status" value="1"/>
</dbReference>
<dbReference type="PROSITE" id="PS50994">
    <property type="entry name" value="INTEGRASE"/>
    <property type="match status" value="1"/>
</dbReference>
<dbReference type="RefSeq" id="WP_379125323.1">
    <property type="nucleotide sequence ID" value="NZ_JBHLVF010000037.1"/>
</dbReference>
<evidence type="ECO:0000313" key="3">
    <source>
        <dbReference type="Proteomes" id="UP001589818"/>
    </source>
</evidence>
<name>A0ABV6JDH3_9BACL</name>
<organism evidence="2 3">
    <name type="scientific">Paenibacillus mendelii</name>
    <dbReference type="NCBI Taxonomy" id="206163"/>
    <lineage>
        <taxon>Bacteria</taxon>
        <taxon>Bacillati</taxon>
        <taxon>Bacillota</taxon>
        <taxon>Bacilli</taxon>
        <taxon>Bacillales</taxon>
        <taxon>Paenibacillaceae</taxon>
        <taxon>Paenibacillus</taxon>
    </lineage>
</organism>
<dbReference type="InterPro" id="IPR012337">
    <property type="entry name" value="RNaseH-like_sf"/>
</dbReference>
<dbReference type="PANTHER" id="PTHR47515">
    <property type="entry name" value="LOW CALCIUM RESPONSE LOCUS PROTEIN T"/>
    <property type="match status" value="1"/>
</dbReference>
<dbReference type="SUPFAM" id="SSF53098">
    <property type="entry name" value="Ribonuclease H-like"/>
    <property type="match status" value="1"/>
</dbReference>
<gene>
    <name evidence="2" type="ORF">ACFFJ8_21575</name>
</gene>
<dbReference type="EMBL" id="JBHLVF010000037">
    <property type="protein sequence ID" value="MFC0393949.1"/>
    <property type="molecule type" value="Genomic_DNA"/>
</dbReference>
<accession>A0ABV6JDH3</accession>
<dbReference type="Proteomes" id="UP001589818">
    <property type="component" value="Unassembled WGS sequence"/>
</dbReference>
<dbReference type="InterPro" id="IPR036397">
    <property type="entry name" value="RNaseH_sf"/>
</dbReference>
<dbReference type="Pfam" id="PF13683">
    <property type="entry name" value="rve_3"/>
    <property type="match status" value="1"/>
</dbReference>
<feature type="non-terminal residue" evidence="2">
    <location>
        <position position="1"/>
    </location>
</feature>
<protein>
    <submittedName>
        <fullName evidence="2">Transposase</fullName>
    </submittedName>
</protein>